<dbReference type="EMBL" id="PQIB02000008">
    <property type="protein sequence ID" value="RLN05040.1"/>
    <property type="molecule type" value="Genomic_DNA"/>
</dbReference>
<dbReference type="PANTHER" id="PTHR30543:SF14">
    <property type="entry name" value="NADPH:QUINONE OXIDOREDUCTASE 2-RELATED"/>
    <property type="match status" value="1"/>
</dbReference>
<keyword evidence="3" id="KW-1185">Reference proteome</keyword>
<dbReference type="AlphaFoldDB" id="A0A3L6RKG5"/>
<accession>A0A3L6RKG5</accession>
<feature type="region of interest" description="Disordered" evidence="1">
    <location>
        <begin position="110"/>
        <end position="135"/>
    </location>
</feature>
<dbReference type="SUPFAM" id="SSF52218">
    <property type="entry name" value="Flavoproteins"/>
    <property type="match status" value="1"/>
</dbReference>
<dbReference type="STRING" id="4540.A0A3L6RKG5"/>
<evidence type="ECO:0000313" key="3">
    <source>
        <dbReference type="Proteomes" id="UP000275267"/>
    </source>
</evidence>
<gene>
    <name evidence="2" type="ORF">C2845_PM13G17360</name>
</gene>
<dbReference type="GO" id="GO:0005829">
    <property type="term" value="C:cytosol"/>
    <property type="evidence" value="ECO:0007669"/>
    <property type="project" value="TreeGrafter"/>
</dbReference>
<dbReference type="Gene3D" id="3.40.50.360">
    <property type="match status" value="1"/>
</dbReference>
<sequence>MEASTAQAPAKTVLRVAAISGSLRSASANTGLMPSSAPICEESIPGLQVEHVDIYELRLLNTDLEVDGGFPPAVEACQARHGDLPGCPADGGAGARNFPRRVSVAPSPAVFAGEGESESPFASPEPADHHGLRCPSLRRKTTPLCAESRP</sequence>
<proteinExistence type="predicted"/>
<name>A0A3L6RKG5_PANMI</name>
<protein>
    <submittedName>
        <fullName evidence="2">NADPH:quinone oxidoreductase 2</fullName>
    </submittedName>
</protein>
<organism evidence="2 3">
    <name type="scientific">Panicum miliaceum</name>
    <name type="common">Proso millet</name>
    <name type="synonym">Broomcorn millet</name>
    <dbReference type="NCBI Taxonomy" id="4540"/>
    <lineage>
        <taxon>Eukaryota</taxon>
        <taxon>Viridiplantae</taxon>
        <taxon>Streptophyta</taxon>
        <taxon>Embryophyta</taxon>
        <taxon>Tracheophyta</taxon>
        <taxon>Spermatophyta</taxon>
        <taxon>Magnoliopsida</taxon>
        <taxon>Liliopsida</taxon>
        <taxon>Poales</taxon>
        <taxon>Poaceae</taxon>
        <taxon>PACMAD clade</taxon>
        <taxon>Panicoideae</taxon>
        <taxon>Panicodae</taxon>
        <taxon>Paniceae</taxon>
        <taxon>Panicinae</taxon>
        <taxon>Panicum</taxon>
        <taxon>Panicum sect. Panicum</taxon>
    </lineage>
</organism>
<dbReference type="InterPro" id="IPR029039">
    <property type="entry name" value="Flavoprotein-like_sf"/>
</dbReference>
<dbReference type="PANTHER" id="PTHR30543">
    <property type="entry name" value="CHROMATE REDUCTASE"/>
    <property type="match status" value="1"/>
</dbReference>
<dbReference type="InterPro" id="IPR050712">
    <property type="entry name" value="NAD(P)H-dep_reductase"/>
</dbReference>
<comment type="caution">
    <text evidence="2">The sequence shown here is derived from an EMBL/GenBank/DDBJ whole genome shotgun (WGS) entry which is preliminary data.</text>
</comment>
<reference evidence="3" key="1">
    <citation type="journal article" date="2019" name="Nat. Commun.">
        <title>The genome of broomcorn millet.</title>
        <authorList>
            <person name="Zou C."/>
            <person name="Miki D."/>
            <person name="Li D."/>
            <person name="Tang Q."/>
            <person name="Xiao L."/>
            <person name="Rajput S."/>
            <person name="Deng P."/>
            <person name="Jia W."/>
            <person name="Huang R."/>
            <person name="Zhang M."/>
            <person name="Sun Y."/>
            <person name="Hu J."/>
            <person name="Fu X."/>
            <person name="Schnable P.S."/>
            <person name="Li F."/>
            <person name="Zhang H."/>
            <person name="Feng B."/>
            <person name="Zhu X."/>
            <person name="Liu R."/>
            <person name="Schnable J.C."/>
            <person name="Zhu J.-K."/>
            <person name="Zhang H."/>
        </authorList>
    </citation>
    <scope>NUCLEOTIDE SEQUENCE [LARGE SCALE GENOMIC DNA]</scope>
</reference>
<dbReference type="GO" id="GO:0010181">
    <property type="term" value="F:FMN binding"/>
    <property type="evidence" value="ECO:0007669"/>
    <property type="project" value="TreeGrafter"/>
</dbReference>
<evidence type="ECO:0000256" key="1">
    <source>
        <dbReference type="SAM" id="MobiDB-lite"/>
    </source>
</evidence>
<evidence type="ECO:0000313" key="2">
    <source>
        <dbReference type="EMBL" id="RLN05040.1"/>
    </source>
</evidence>
<dbReference type="OrthoDB" id="68575at2759"/>
<dbReference type="Proteomes" id="UP000275267">
    <property type="component" value="Unassembled WGS sequence"/>
</dbReference>